<sequence length="185" mass="21185">MTVFGTNNKKSLRTLNQTGSSDAADEFFEASKIADIDLKKVSKISTDDLVSPECYRVTLSIRAFEGYRNSIEAHLKKKAVQKSVQHGYIYEKEYGDIAKSNEFYNLADDLRREHDIDHLCILTDHYMLGFGDDISKSLYENPEWVKENNPKFKDDVIQTIKYLEERNNKSFNASAINGSHKSEDA</sequence>
<dbReference type="OrthoDB" id="9984275at2759"/>
<gene>
    <name evidence="1" type="ORF">RF11_11674</name>
</gene>
<evidence type="ECO:0000313" key="2">
    <source>
        <dbReference type="Proteomes" id="UP000031668"/>
    </source>
</evidence>
<dbReference type="AlphaFoldDB" id="A0A0C2ML55"/>
<organism evidence="1 2">
    <name type="scientific">Thelohanellus kitauei</name>
    <name type="common">Myxosporean</name>
    <dbReference type="NCBI Taxonomy" id="669202"/>
    <lineage>
        <taxon>Eukaryota</taxon>
        <taxon>Metazoa</taxon>
        <taxon>Cnidaria</taxon>
        <taxon>Myxozoa</taxon>
        <taxon>Myxosporea</taxon>
        <taxon>Bivalvulida</taxon>
        <taxon>Platysporina</taxon>
        <taxon>Myxobolidae</taxon>
        <taxon>Thelohanellus</taxon>
    </lineage>
</organism>
<accession>A0A0C2ML55</accession>
<name>A0A0C2ML55_THEKT</name>
<protein>
    <submittedName>
        <fullName evidence="1">Uncharacterized protein</fullName>
    </submittedName>
</protein>
<evidence type="ECO:0000313" key="1">
    <source>
        <dbReference type="EMBL" id="KII62346.1"/>
    </source>
</evidence>
<dbReference type="Proteomes" id="UP000031668">
    <property type="component" value="Unassembled WGS sequence"/>
</dbReference>
<proteinExistence type="predicted"/>
<comment type="caution">
    <text evidence="1">The sequence shown here is derived from an EMBL/GenBank/DDBJ whole genome shotgun (WGS) entry which is preliminary data.</text>
</comment>
<keyword evidence="2" id="KW-1185">Reference proteome</keyword>
<dbReference type="EMBL" id="JWZT01005004">
    <property type="protein sequence ID" value="KII62346.1"/>
    <property type="molecule type" value="Genomic_DNA"/>
</dbReference>
<reference evidence="1 2" key="1">
    <citation type="journal article" date="2014" name="Genome Biol. Evol.">
        <title>The genome of the myxosporean Thelohanellus kitauei shows adaptations to nutrient acquisition within its fish host.</title>
        <authorList>
            <person name="Yang Y."/>
            <person name="Xiong J."/>
            <person name="Zhou Z."/>
            <person name="Huo F."/>
            <person name="Miao W."/>
            <person name="Ran C."/>
            <person name="Liu Y."/>
            <person name="Zhang J."/>
            <person name="Feng J."/>
            <person name="Wang M."/>
            <person name="Wang M."/>
            <person name="Wang L."/>
            <person name="Yao B."/>
        </authorList>
    </citation>
    <scope>NUCLEOTIDE SEQUENCE [LARGE SCALE GENOMIC DNA]</scope>
    <source>
        <strain evidence="1">Wuqing</strain>
    </source>
</reference>